<dbReference type="AlphaFoldDB" id="A0A919HQB0"/>
<dbReference type="Gene3D" id="3.40.630.10">
    <property type="entry name" value="Zn peptidases"/>
    <property type="match status" value="1"/>
</dbReference>
<gene>
    <name evidence="4" type="ORF">KPZU09_12690</name>
</gene>
<name>A0A919HQB0_KLEPN</name>
<dbReference type="PANTHER" id="PTHR32494">
    <property type="entry name" value="ALLANTOATE DEIMINASE-RELATED"/>
    <property type="match status" value="1"/>
</dbReference>
<evidence type="ECO:0000313" key="4">
    <source>
        <dbReference type="EMBL" id="GHK51533.1"/>
    </source>
</evidence>
<dbReference type="InterPro" id="IPR007484">
    <property type="entry name" value="Peptidase_M28"/>
</dbReference>
<evidence type="ECO:0000256" key="1">
    <source>
        <dbReference type="ARBA" id="ARBA00022723"/>
    </source>
</evidence>
<sequence length="148" mass="15718">MMARADRLAALSETADALTRVYLSPEHLQANQLVGQWMQAAGMMVWQDSVGNICGRYEGQQEGAPAVLLGSHLDTVRNAGRYDGMLGVLAAIEVVQRLHQQGRRLAKAIEIVGFGDEEGTRFGITLLGSRGVTGTGLKAGCHSAIPTG</sequence>
<dbReference type="InterPro" id="IPR010158">
    <property type="entry name" value="Amidase_Cbmase"/>
</dbReference>
<dbReference type="GO" id="GO:0016813">
    <property type="term" value="F:hydrolase activity, acting on carbon-nitrogen (but not peptide) bonds, in linear amidines"/>
    <property type="evidence" value="ECO:0007669"/>
    <property type="project" value="InterPro"/>
</dbReference>
<keyword evidence="1" id="KW-0479">Metal-binding</keyword>
<evidence type="ECO:0000313" key="5">
    <source>
        <dbReference type="Proteomes" id="UP000655094"/>
    </source>
</evidence>
<accession>A0A919HQB0</accession>
<dbReference type="Pfam" id="PF04389">
    <property type="entry name" value="Peptidase_M28"/>
    <property type="match status" value="1"/>
</dbReference>
<feature type="domain" description="Peptidase M28" evidence="3">
    <location>
        <begin position="52"/>
        <end position="131"/>
    </location>
</feature>
<evidence type="ECO:0000256" key="2">
    <source>
        <dbReference type="ARBA" id="ARBA00022801"/>
    </source>
</evidence>
<protein>
    <recommendedName>
        <fullName evidence="3">Peptidase M28 domain-containing protein</fullName>
    </recommendedName>
</protein>
<organism evidence="4 5">
    <name type="scientific">Klebsiella pneumoniae</name>
    <dbReference type="NCBI Taxonomy" id="573"/>
    <lineage>
        <taxon>Bacteria</taxon>
        <taxon>Pseudomonadati</taxon>
        <taxon>Pseudomonadota</taxon>
        <taxon>Gammaproteobacteria</taxon>
        <taxon>Enterobacterales</taxon>
        <taxon>Enterobacteriaceae</taxon>
        <taxon>Klebsiella/Raoultella group</taxon>
        <taxon>Klebsiella</taxon>
        <taxon>Klebsiella pneumoniae complex</taxon>
    </lineage>
</organism>
<dbReference type="SUPFAM" id="SSF53187">
    <property type="entry name" value="Zn-dependent exopeptidases"/>
    <property type="match status" value="1"/>
</dbReference>
<dbReference type="GO" id="GO:0046872">
    <property type="term" value="F:metal ion binding"/>
    <property type="evidence" value="ECO:0007669"/>
    <property type="project" value="UniProtKB-KW"/>
</dbReference>
<reference evidence="4" key="1">
    <citation type="submission" date="2020-10" db="EMBL/GenBank/DDBJ databases">
        <title>Genome Sequence of ESBL Producing Zambian Clinical Strains.</title>
        <authorList>
            <person name="Shawa M."/>
            <person name="Furuta Y."/>
            <person name="Simbotwe M."/>
            <person name="Mulenga E."/>
            <person name="Mubanga M."/>
            <person name="Mulenga G."/>
            <person name="Kaile C."/>
            <person name="Zorigt T."/>
            <person name="Hang'ombe B."/>
            <person name="Higashi H."/>
        </authorList>
    </citation>
    <scope>NUCLEOTIDE SEQUENCE</scope>
    <source>
        <strain evidence="4">Zam_UTH_09</strain>
    </source>
</reference>
<proteinExistence type="predicted"/>
<dbReference type="Proteomes" id="UP000655094">
    <property type="component" value="Unassembled WGS sequence"/>
</dbReference>
<keyword evidence="2" id="KW-0378">Hydrolase</keyword>
<dbReference type="PANTHER" id="PTHR32494:SF19">
    <property type="entry name" value="ALLANTOATE DEIMINASE-RELATED"/>
    <property type="match status" value="1"/>
</dbReference>
<comment type="caution">
    <text evidence="4">The sequence shown here is derived from an EMBL/GenBank/DDBJ whole genome shotgun (WGS) entry which is preliminary data.</text>
</comment>
<dbReference type="EMBL" id="BNFF01000001">
    <property type="protein sequence ID" value="GHK51533.1"/>
    <property type="molecule type" value="Genomic_DNA"/>
</dbReference>
<evidence type="ECO:0000259" key="3">
    <source>
        <dbReference type="Pfam" id="PF04389"/>
    </source>
</evidence>